<evidence type="ECO:0000313" key="2">
    <source>
        <dbReference type="EMBL" id="WDE98679.1"/>
    </source>
</evidence>
<name>A0ABY7W114_9BACT</name>
<evidence type="ECO:0000256" key="1">
    <source>
        <dbReference type="SAM" id="SignalP"/>
    </source>
</evidence>
<keyword evidence="3" id="KW-1185">Reference proteome</keyword>
<reference evidence="2 3" key="1">
    <citation type="submission" date="2023-02" db="EMBL/GenBank/DDBJ databases">
        <title>Genome sequence of Lentisphaera profundi SAORIC-696.</title>
        <authorList>
            <person name="Kim e."/>
            <person name="Cho J.-C."/>
            <person name="Choi A."/>
            <person name="Kang I."/>
        </authorList>
    </citation>
    <scope>NUCLEOTIDE SEQUENCE [LARGE SCALE GENOMIC DNA]</scope>
    <source>
        <strain evidence="2 3">SAORIC-696</strain>
    </source>
</reference>
<protein>
    <submittedName>
        <fullName evidence="2">Uncharacterized protein</fullName>
    </submittedName>
</protein>
<dbReference type="Gene3D" id="2.60.120.260">
    <property type="entry name" value="Galactose-binding domain-like"/>
    <property type="match status" value="1"/>
</dbReference>
<proteinExistence type="predicted"/>
<feature type="chain" id="PRO_5046094342" evidence="1">
    <location>
        <begin position="17"/>
        <end position="196"/>
    </location>
</feature>
<evidence type="ECO:0000313" key="3">
    <source>
        <dbReference type="Proteomes" id="UP001214250"/>
    </source>
</evidence>
<dbReference type="RefSeq" id="WP_274153548.1">
    <property type="nucleotide sequence ID" value="NZ_CP117812.1"/>
</dbReference>
<sequence length="196" mass="23034">MRFLLLVLFILSSAHAKDNLISDPSFKKYKTEWWMGIAQEYRDYKYTFKRKVFKTELKHSSSPHYFSFATLVEPEVGSWYKFTIDLKCQGEGMIYMHTVNTVQGLDKKTRAAEIAKRQKQHNLGLRFKLESFEKDWVQYTCYFKAKQNPYSVQNEAFHIMLGSYMGEIEIKNPSIEKVEKLPQGTKESIVSMIAIK</sequence>
<dbReference type="Proteomes" id="UP001214250">
    <property type="component" value="Chromosome 2"/>
</dbReference>
<keyword evidence="1" id="KW-0732">Signal</keyword>
<dbReference type="EMBL" id="CP117812">
    <property type="protein sequence ID" value="WDE98679.1"/>
    <property type="molecule type" value="Genomic_DNA"/>
</dbReference>
<gene>
    <name evidence="2" type="ORF">PQO03_12610</name>
</gene>
<accession>A0ABY7W114</accession>
<organism evidence="2 3">
    <name type="scientific">Lentisphaera profundi</name>
    <dbReference type="NCBI Taxonomy" id="1658616"/>
    <lineage>
        <taxon>Bacteria</taxon>
        <taxon>Pseudomonadati</taxon>
        <taxon>Lentisphaerota</taxon>
        <taxon>Lentisphaeria</taxon>
        <taxon>Lentisphaerales</taxon>
        <taxon>Lentisphaeraceae</taxon>
        <taxon>Lentisphaera</taxon>
    </lineage>
</organism>
<feature type="signal peptide" evidence="1">
    <location>
        <begin position="1"/>
        <end position="16"/>
    </location>
</feature>